<dbReference type="Proteomes" id="UP000585638">
    <property type="component" value="Unassembled WGS sequence"/>
</dbReference>
<evidence type="ECO:0000259" key="1">
    <source>
        <dbReference type="Pfam" id="PF01814"/>
    </source>
</evidence>
<evidence type="ECO:0000313" key="3">
    <source>
        <dbReference type="Proteomes" id="UP000585638"/>
    </source>
</evidence>
<keyword evidence="3" id="KW-1185">Reference proteome</keyword>
<dbReference type="Gene3D" id="1.20.120.520">
    <property type="entry name" value="nmb1532 protein domain like"/>
    <property type="match status" value="1"/>
</dbReference>
<dbReference type="RefSeq" id="WP_184857308.1">
    <property type="nucleotide sequence ID" value="NZ_BAAAWY010000057.1"/>
</dbReference>
<reference evidence="2 3" key="1">
    <citation type="submission" date="2020-08" db="EMBL/GenBank/DDBJ databases">
        <title>Sequencing the genomes of 1000 actinobacteria strains.</title>
        <authorList>
            <person name="Klenk H.-P."/>
        </authorList>
    </citation>
    <scope>NUCLEOTIDE SEQUENCE [LARGE SCALE GENOMIC DNA]</scope>
    <source>
        <strain evidence="2 3">DSM 43851</strain>
    </source>
</reference>
<dbReference type="InterPro" id="IPR012312">
    <property type="entry name" value="Hemerythrin-like"/>
</dbReference>
<dbReference type="AlphaFoldDB" id="A0A7W9KAD5"/>
<dbReference type="CDD" id="cd12108">
    <property type="entry name" value="Hr-like"/>
    <property type="match status" value="1"/>
</dbReference>
<sequence>MTTATDRRSFDSRRVFRLHVVFRRELSRNVDLVRAVAANDRDRAQVVADRVRMVDNAVYRHNCAEDALLWPKLVGDRPSEADIMVDVMHRQHRALDAMSLGVQGAILAWEDEPTEHRREMLADALQHFSNAYGEHICATELFLVPLLERFLCAADWTDVIRQGVAHSDPETITALAGLLRLP</sequence>
<comment type="caution">
    <text evidence="2">The sequence shown here is derived from an EMBL/GenBank/DDBJ whole genome shotgun (WGS) entry which is preliminary data.</text>
</comment>
<organism evidence="2 3">
    <name type="scientific">Kutzneria kofuensis</name>
    <dbReference type="NCBI Taxonomy" id="103725"/>
    <lineage>
        <taxon>Bacteria</taxon>
        <taxon>Bacillati</taxon>
        <taxon>Actinomycetota</taxon>
        <taxon>Actinomycetes</taxon>
        <taxon>Pseudonocardiales</taxon>
        <taxon>Pseudonocardiaceae</taxon>
        <taxon>Kutzneria</taxon>
    </lineage>
</organism>
<accession>A0A7W9KAD5</accession>
<dbReference type="EMBL" id="JACHIR010000001">
    <property type="protein sequence ID" value="MBB5888826.1"/>
    <property type="molecule type" value="Genomic_DNA"/>
</dbReference>
<protein>
    <submittedName>
        <fullName evidence="2">Hemerythrin-like domain-containing protein</fullName>
    </submittedName>
</protein>
<proteinExistence type="predicted"/>
<feature type="domain" description="Hemerythrin-like" evidence="1">
    <location>
        <begin position="26"/>
        <end position="146"/>
    </location>
</feature>
<dbReference type="Pfam" id="PF01814">
    <property type="entry name" value="Hemerythrin"/>
    <property type="match status" value="1"/>
</dbReference>
<name>A0A7W9KAD5_9PSEU</name>
<gene>
    <name evidence="2" type="ORF">BJ998_000022</name>
</gene>
<evidence type="ECO:0000313" key="2">
    <source>
        <dbReference type="EMBL" id="MBB5888826.1"/>
    </source>
</evidence>